<comment type="catalytic activity">
    <reaction evidence="6 7">
        <text>L-threonylcarbamoyladenylate + adenosine(37) in tRNA = N(6)-L-threonylcarbamoyladenosine(37) in tRNA + AMP + H(+)</text>
        <dbReference type="Rhea" id="RHEA:37059"/>
        <dbReference type="Rhea" id="RHEA-COMP:10162"/>
        <dbReference type="Rhea" id="RHEA-COMP:10163"/>
        <dbReference type="ChEBI" id="CHEBI:15378"/>
        <dbReference type="ChEBI" id="CHEBI:73682"/>
        <dbReference type="ChEBI" id="CHEBI:74411"/>
        <dbReference type="ChEBI" id="CHEBI:74418"/>
        <dbReference type="ChEBI" id="CHEBI:456215"/>
        <dbReference type="EC" id="2.3.1.234"/>
    </reaction>
</comment>
<keyword evidence="3 7" id="KW-0479">Metal-binding</keyword>
<reference evidence="9 10" key="1">
    <citation type="submission" date="2023-11" db="EMBL/GenBank/DDBJ databases">
        <title>Peredibacter starrii A3.12.</title>
        <authorList>
            <person name="Mitchell R.J."/>
        </authorList>
    </citation>
    <scope>NUCLEOTIDE SEQUENCE [LARGE SCALE GENOMIC DNA]</scope>
    <source>
        <strain evidence="9 10">A3.12</strain>
    </source>
</reference>
<feature type="binding site" evidence="7">
    <location>
        <position position="180"/>
    </location>
    <ligand>
        <name>substrate</name>
    </ligand>
</feature>
<dbReference type="GO" id="GO:0061711">
    <property type="term" value="F:tRNA N(6)-L-threonylcarbamoyladenine synthase activity"/>
    <property type="evidence" value="ECO:0007669"/>
    <property type="project" value="UniProtKB-EC"/>
</dbReference>
<dbReference type="InterPro" id="IPR000905">
    <property type="entry name" value="Gcp-like_dom"/>
</dbReference>
<proteinExistence type="inferred from homology"/>
<dbReference type="SUPFAM" id="SSF53067">
    <property type="entry name" value="Actin-like ATPase domain"/>
    <property type="match status" value="2"/>
</dbReference>
<feature type="binding site" evidence="7">
    <location>
        <position position="197"/>
    </location>
    <ligand>
        <name>substrate</name>
    </ligand>
</feature>
<evidence type="ECO:0000256" key="2">
    <source>
        <dbReference type="ARBA" id="ARBA00022694"/>
    </source>
</evidence>
<keyword evidence="7" id="KW-0963">Cytoplasm</keyword>
<comment type="cofactor">
    <cofactor evidence="7">
        <name>Fe(2+)</name>
        <dbReference type="ChEBI" id="CHEBI:29033"/>
    </cofactor>
    <text evidence="7">Binds 1 Fe(2+) ion per subunit.</text>
</comment>
<evidence type="ECO:0000313" key="10">
    <source>
        <dbReference type="Proteomes" id="UP001324634"/>
    </source>
</evidence>
<dbReference type="EC" id="2.3.1.234" evidence="7"/>
<dbReference type="EMBL" id="CP139487">
    <property type="protein sequence ID" value="WPU66255.1"/>
    <property type="molecule type" value="Genomic_DNA"/>
</dbReference>
<keyword evidence="2 7" id="KW-0819">tRNA processing</keyword>
<feature type="binding site" evidence="7">
    <location>
        <position position="125"/>
    </location>
    <ligand>
        <name>Fe cation</name>
        <dbReference type="ChEBI" id="CHEBI:24875"/>
    </ligand>
</feature>
<dbReference type="Gene3D" id="3.30.420.40">
    <property type="match status" value="2"/>
</dbReference>
<name>A0AAX4HTF9_9BACT</name>
<keyword evidence="1 7" id="KW-0808">Transferase</keyword>
<dbReference type="GO" id="GO:0005737">
    <property type="term" value="C:cytoplasm"/>
    <property type="evidence" value="ECO:0007669"/>
    <property type="project" value="UniProtKB-SubCell"/>
</dbReference>
<dbReference type="PANTHER" id="PTHR11735">
    <property type="entry name" value="TRNA N6-ADENOSINE THREONYLCARBAMOYLTRANSFERASE"/>
    <property type="match status" value="1"/>
</dbReference>
<keyword evidence="4 7" id="KW-0408">Iron</keyword>
<comment type="subcellular location">
    <subcellularLocation>
        <location evidence="7">Cytoplasm</location>
    </subcellularLocation>
</comment>
<dbReference type="Proteomes" id="UP001324634">
    <property type="component" value="Chromosome"/>
</dbReference>
<evidence type="ECO:0000256" key="3">
    <source>
        <dbReference type="ARBA" id="ARBA00022723"/>
    </source>
</evidence>
<dbReference type="Pfam" id="PF00814">
    <property type="entry name" value="TsaD"/>
    <property type="match status" value="1"/>
</dbReference>
<evidence type="ECO:0000313" key="9">
    <source>
        <dbReference type="EMBL" id="WPU66255.1"/>
    </source>
</evidence>
<comment type="similarity">
    <text evidence="7">Belongs to the KAE1 / TsaD family.</text>
</comment>
<dbReference type="GO" id="GO:0005506">
    <property type="term" value="F:iron ion binding"/>
    <property type="evidence" value="ECO:0007669"/>
    <property type="project" value="UniProtKB-UniRule"/>
</dbReference>
<dbReference type="NCBIfam" id="TIGR00329">
    <property type="entry name" value="gcp_kae1"/>
    <property type="match status" value="1"/>
</dbReference>
<sequence>MKPKKNSDPNKRIILGVETSCDDTSLCILEVTDSSSKILSLNSFNQDFLLMKWGGVVPELAARSHVKALPPLLDVTFKEAGISPEDITEVAVTTHPGLVGSLLTGINLAKTFAMMRNLPIVPVNHLFAHLEAIHLTEEVSYPYLGLLVSGGHTAFMWVKGPNEMDVLGNTLDDAAGEAFDKGGKLLGVGYPAGRIIDDLAKTGDRKKFDFPISYMRDRPGKMSFSGLKTALRVKVQSMQPEEVKAELPHLCASYQEAIVQSLRVKADEIIEKILEKKVNGFTTPIVIGGGVACNSRLKEVFKERYKNVHVVKPIYCTDNAGMVANWASRVPDLQVPFPECLSLDARSRYVEKK</sequence>
<evidence type="ECO:0000259" key="8">
    <source>
        <dbReference type="Pfam" id="PF00814"/>
    </source>
</evidence>
<dbReference type="RefSeq" id="WP_321398283.1">
    <property type="nucleotide sequence ID" value="NZ_CP139487.1"/>
</dbReference>
<dbReference type="NCBIfam" id="TIGR03723">
    <property type="entry name" value="T6A_TsaD_YgjD"/>
    <property type="match status" value="1"/>
</dbReference>
<evidence type="ECO:0000256" key="7">
    <source>
        <dbReference type="HAMAP-Rule" id="MF_01445"/>
    </source>
</evidence>
<evidence type="ECO:0000256" key="4">
    <source>
        <dbReference type="ARBA" id="ARBA00023004"/>
    </source>
</evidence>
<dbReference type="PRINTS" id="PR00789">
    <property type="entry name" value="OSIALOPTASE"/>
</dbReference>
<dbReference type="InterPro" id="IPR043129">
    <property type="entry name" value="ATPase_NBD"/>
</dbReference>
<dbReference type="PANTHER" id="PTHR11735:SF6">
    <property type="entry name" value="TRNA N6-ADENOSINE THREONYLCARBAMOYLTRANSFERASE, MITOCHONDRIAL"/>
    <property type="match status" value="1"/>
</dbReference>
<feature type="binding site" evidence="7">
    <location>
        <position position="193"/>
    </location>
    <ligand>
        <name>substrate</name>
    </ligand>
</feature>
<keyword evidence="5 7" id="KW-0012">Acyltransferase</keyword>
<protein>
    <recommendedName>
        <fullName evidence="7">tRNA N6-adenosine threonylcarbamoyltransferase</fullName>
        <ecNumber evidence="7">2.3.1.234</ecNumber>
    </recommendedName>
    <alternativeName>
        <fullName evidence="7">N6-L-threonylcarbamoyladenine synthase</fullName>
        <shortName evidence="7">t(6)A synthase</shortName>
    </alternativeName>
    <alternativeName>
        <fullName evidence="7">t(6)A37 threonylcarbamoyladenosine biosynthesis protein TsaD</fullName>
    </alternativeName>
    <alternativeName>
        <fullName evidence="7">tRNA threonylcarbamoyladenosine biosynthesis protein TsaD</fullName>
    </alternativeName>
</protein>
<gene>
    <name evidence="7 9" type="primary">tsaD</name>
    <name evidence="9" type="ORF">SOO65_05800</name>
</gene>
<evidence type="ECO:0000256" key="1">
    <source>
        <dbReference type="ARBA" id="ARBA00022679"/>
    </source>
</evidence>
<dbReference type="AlphaFoldDB" id="A0AAX4HTF9"/>
<organism evidence="9 10">
    <name type="scientific">Peredibacter starrii</name>
    <dbReference type="NCBI Taxonomy" id="28202"/>
    <lineage>
        <taxon>Bacteria</taxon>
        <taxon>Pseudomonadati</taxon>
        <taxon>Bdellovibrionota</taxon>
        <taxon>Bacteriovoracia</taxon>
        <taxon>Bacteriovoracales</taxon>
        <taxon>Bacteriovoracaceae</taxon>
        <taxon>Peredibacter</taxon>
    </lineage>
</organism>
<keyword evidence="10" id="KW-1185">Reference proteome</keyword>
<feature type="binding site" evidence="7">
    <location>
        <position position="129"/>
    </location>
    <ligand>
        <name>Fe cation</name>
        <dbReference type="ChEBI" id="CHEBI:24875"/>
    </ligand>
</feature>
<dbReference type="GO" id="GO:0002949">
    <property type="term" value="P:tRNA threonylcarbamoyladenosine modification"/>
    <property type="evidence" value="ECO:0007669"/>
    <property type="project" value="UniProtKB-UniRule"/>
</dbReference>
<evidence type="ECO:0000256" key="6">
    <source>
        <dbReference type="ARBA" id="ARBA00048117"/>
    </source>
</evidence>
<comment type="function">
    <text evidence="7">Required for the formation of a threonylcarbamoyl group on adenosine at position 37 (t(6)A37) in tRNAs that read codons beginning with adenine. Is involved in the transfer of the threonylcarbamoyl moiety of threonylcarbamoyl-AMP (TC-AMP) to the N6 group of A37, together with TsaE and TsaB. TsaD likely plays a direct catalytic role in this reaction.</text>
</comment>
<accession>A0AAX4HTF9</accession>
<feature type="binding site" evidence="7">
    <location>
        <position position="294"/>
    </location>
    <ligand>
        <name>substrate</name>
    </ligand>
</feature>
<feature type="domain" description="Gcp-like" evidence="8">
    <location>
        <begin position="38"/>
        <end position="324"/>
    </location>
</feature>
<feature type="binding site" evidence="7">
    <location>
        <begin position="147"/>
        <end position="151"/>
    </location>
    <ligand>
        <name>substrate</name>
    </ligand>
</feature>
<dbReference type="InterPro" id="IPR022450">
    <property type="entry name" value="TsaD"/>
</dbReference>
<evidence type="ECO:0000256" key="5">
    <source>
        <dbReference type="ARBA" id="ARBA00023315"/>
    </source>
</evidence>
<feature type="binding site" evidence="7">
    <location>
        <position position="318"/>
    </location>
    <ligand>
        <name>Fe cation</name>
        <dbReference type="ChEBI" id="CHEBI:24875"/>
    </ligand>
</feature>
<dbReference type="KEGG" id="psti:SOO65_05800"/>
<dbReference type="InterPro" id="IPR017861">
    <property type="entry name" value="KAE1/TsaD"/>
</dbReference>
<dbReference type="HAMAP" id="MF_01445">
    <property type="entry name" value="TsaD"/>
    <property type="match status" value="1"/>
</dbReference>